<sequence length="225" mass="25708">MHTAPHCKSLAAPCRGTVNLASCFRKEHCIWLSGACVRRSASIPPPFALPVDIFATKERLEAIWLMSPYPILPPVPWKLTLVYSITYSLVMLIIIISKCIKTVFNFFRARRLRNLQLEQERAERERANHNQGDTIFIYYPNTETMLARNDILKTDEYQVVLVHRSLINGSLPDNNLIERLRHLSVSHGQQQIPVTNNGSLAQWNTPPPTVVILRQDNPENNETTV</sequence>
<proteinExistence type="predicted"/>
<evidence type="ECO:0000313" key="2">
    <source>
        <dbReference type="EMBL" id="ODN01992.1"/>
    </source>
</evidence>
<dbReference type="EMBL" id="LJIJ01000130">
    <property type="protein sequence ID" value="ODN01992.1"/>
    <property type="molecule type" value="Genomic_DNA"/>
</dbReference>
<organism evidence="2 3">
    <name type="scientific">Orchesella cincta</name>
    <name type="common">Springtail</name>
    <name type="synonym">Podura cincta</name>
    <dbReference type="NCBI Taxonomy" id="48709"/>
    <lineage>
        <taxon>Eukaryota</taxon>
        <taxon>Metazoa</taxon>
        <taxon>Ecdysozoa</taxon>
        <taxon>Arthropoda</taxon>
        <taxon>Hexapoda</taxon>
        <taxon>Collembola</taxon>
        <taxon>Entomobryomorpha</taxon>
        <taxon>Entomobryoidea</taxon>
        <taxon>Orchesellidae</taxon>
        <taxon>Orchesellinae</taxon>
        <taxon>Orchesella</taxon>
    </lineage>
</organism>
<accession>A0A1D2N9Q2</accession>
<keyword evidence="1" id="KW-0472">Membrane</keyword>
<keyword evidence="1" id="KW-0812">Transmembrane</keyword>
<feature type="transmembrane region" description="Helical" evidence="1">
    <location>
        <begin position="81"/>
        <end position="104"/>
    </location>
</feature>
<comment type="caution">
    <text evidence="2">The sequence shown here is derived from an EMBL/GenBank/DDBJ whole genome shotgun (WGS) entry which is preliminary data.</text>
</comment>
<reference evidence="2 3" key="1">
    <citation type="journal article" date="2016" name="Genome Biol. Evol.">
        <title>Gene Family Evolution Reflects Adaptation to Soil Environmental Stressors in the Genome of the Collembolan Orchesella cincta.</title>
        <authorList>
            <person name="Faddeeva-Vakhrusheva A."/>
            <person name="Derks M.F."/>
            <person name="Anvar S.Y."/>
            <person name="Agamennone V."/>
            <person name="Suring W."/>
            <person name="Smit S."/>
            <person name="van Straalen N.M."/>
            <person name="Roelofs D."/>
        </authorList>
    </citation>
    <scope>NUCLEOTIDE SEQUENCE [LARGE SCALE GENOMIC DNA]</scope>
    <source>
        <tissue evidence="2">Mixed pool</tissue>
    </source>
</reference>
<evidence type="ECO:0000256" key="1">
    <source>
        <dbReference type="SAM" id="Phobius"/>
    </source>
</evidence>
<name>A0A1D2N9Q2_ORCCI</name>
<dbReference type="Proteomes" id="UP000094527">
    <property type="component" value="Unassembled WGS sequence"/>
</dbReference>
<gene>
    <name evidence="2" type="ORF">Ocin01_04683</name>
</gene>
<keyword evidence="3" id="KW-1185">Reference proteome</keyword>
<evidence type="ECO:0000313" key="3">
    <source>
        <dbReference type="Proteomes" id="UP000094527"/>
    </source>
</evidence>
<dbReference type="AlphaFoldDB" id="A0A1D2N9Q2"/>
<keyword evidence="1" id="KW-1133">Transmembrane helix</keyword>
<protein>
    <submittedName>
        <fullName evidence="2">Uncharacterized protein</fullName>
    </submittedName>
</protein>